<organism evidence="1 2">
    <name type="scientific">Winslowiella arboricola</name>
    <dbReference type="NCBI Taxonomy" id="2978220"/>
    <lineage>
        <taxon>Bacteria</taxon>
        <taxon>Pseudomonadati</taxon>
        <taxon>Pseudomonadota</taxon>
        <taxon>Gammaproteobacteria</taxon>
        <taxon>Enterobacterales</taxon>
        <taxon>Erwiniaceae</taxon>
        <taxon>Winslowiella</taxon>
    </lineage>
</organism>
<dbReference type="AlphaFoldDB" id="A0A9J6PTT3"/>
<dbReference type="RefSeq" id="WP_267143685.1">
    <property type="nucleotide sequence ID" value="NZ_JAODIL010000078.1"/>
</dbReference>
<evidence type="ECO:0000313" key="2">
    <source>
        <dbReference type="Proteomes" id="UP001064262"/>
    </source>
</evidence>
<proteinExistence type="predicted"/>
<dbReference type="InterPro" id="IPR008875">
    <property type="entry name" value="TraX"/>
</dbReference>
<dbReference type="EMBL" id="JAODIM010000042">
    <property type="protein sequence ID" value="MCU5778952.1"/>
    <property type="molecule type" value="Genomic_DNA"/>
</dbReference>
<name>A0A9J6PTT3_9GAMM</name>
<reference evidence="1" key="1">
    <citation type="submission" date="2022-09" db="EMBL/GenBank/DDBJ databases">
        <title>Winslowiella arboricola sp. nov., isolated from bleeding cankers on broadleaf hosts.</title>
        <authorList>
            <person name="Brady C."/>
            <person name="Kaur S."/>
            <person name="Crampton B."/>
            <person name="Maddock D."/>
            <person name="Arnold D."/>
            <person name="Denman S."/>
        </authorList>
    </citation>
    <scope>NUCLEOTIDE SEQUENCE</scope>
    <source>
        <strain evidence="1">BAC 15a-03b</strain>
    </source>
</reference>
<accession>A0A9J6PTT3</accession>
<keyword evidence="2" id="KW-1185">Reference proteome</keyword>
<sequence>MLAEEIKKSQGLISLINNLSPLQTDLVKVYAFLAMVADHINIIYLHSHSSELYAIGRLAFPVFVILWARHTASALGDLRQLTRRLWLWALFSQPLFWLAFAESGQSWLALNIFFVFAGCTQALSWTYQKGTSGALFWSDTVTHPCLASGSRQLWPDRTVFCESDAGDFLLCRATAICPHLHNQWPVNRLILRLYRYACINGADNPLHHYSYAAASRDRGVYGAFFQRGK</sequence>
<evidence type="ECO:0000313" key="1">
    <source>
        <dbReference type="EMBL" id="MCU5778952.1"/>
    </source>
</evidence>
<protein>
    <submittedName>
        <fullName evidence="1">TraX family protein</fullName>
    </submittedName>
</protein>
<comment type="caution">
    <text evidence="1">The sequence shown here is derived from an EMBL/GenBank/DDBJ whole genome shotgun (WGS) entry which is preliminary data.</text>
</comment>
<dbReference type="Pfam" id="PF05857">
    <property type="entry name" value="TraX"/>
    <property type="match status" value="1"/>
</dbReference>
<dbReference type="Proteomes" id="UP001064262">
    <property type="component" value="Unassembled WGS sequence"/>
</dbReference>
<gene>
    <name evidence="1" type="ORF">N5923_15795</name>
</gene>